<evidence type="ECO:0000313" key="3">
    <source>
        <dbReference type="Proteomes" id="UP000036834"/>
    </source>
</evidence>
<dbReference type="InterPro" id="IPR046141">
    <property type="entry name" value="DUF6143"/>
</dbReference>
<dbReference type="EMBL" id="LGIQ01000005">
    <property type="protein sequence ID" value="KNB73192.1"/>
    <property type="molecule type" value="Genomic_DNA"/>
</dbReference>
<evidence type="ECO:0000313" key="1">
    <source>
        <dbReference type="EMBL" id="GED68459.1"/>
    </source>
</evidence>
<dbReference type="OrthoDB" id="2858798at2"/>
<dbReference type="EMBL" id="BJON01000008">
    <property type="protein sequence ID" value="GED68459.1"/>
    <property type="molecule type" value="Genomic_DNA"/>
</dbReference>
<proteinExistence type="predicted"/>
<evidence type="ECO:0000313" key="4">
    <source>
        <dbReference type="Proteomes" id="UP000319578"/>
    </source>
</evidence>
<name>A0A0K9YX26_9BACL</name>
<keyword evidence="4" id="KW-1185">Reference proteome</keyword>
<comment type="caution">
    <text evidence="2">The sequence shown here is derived from an EMBL/GenBank/DDBJ whole genome shotgun (WGS) entry which is preliminary data.</text>
</comment>
<dbReference type="RefSeq" id="WP_049737185.1">
    <property type="nucleotide sequence ID" value="NZ_BJON01000008.1"/>
</dbReference>
<gene>
    <name evidence="2" type="ORF">ADS79_04255</name>
    <name evidence="1" type="ORF">BRE01_21610</name>
</gene>
<dbReference type="PATRIC" id="fig|54915.3.peg.6236"/>
<dbReference type="AlphaFoldDB" id="A0A0K9YX26"/>
<dbReference type="STRING" id="54915.ADS79_04255"/>
<evidence type="ECO:0000313" key="2">
    <source>
        <dbReference type="EMBL" id="KNB73192.1"/>
    </source>
</evidence>
<dbReference type="Pfam" id="PF19640">
    <property type="entry name" value="DUF6143"/>
    <property type="match status" value="1"/>
</dbReference>
<dbReference type="Proteomes" id="UP000319578">
    <property type="component" value="Unassembled WGS sequence"/>
</dbReference>
<organism evidence="2 3">
    <name type="scientific">Brevibacillus reuszeri</name>
    <dbReference type="NCBI Taxonomy" id="54915"/>
    <lineage>
        <taxon>Bacteria</taxon>
        <taxon>Bacillati</taxon>
        <taxon>Bacillota</taxon>
        <taxon>Bacilli</taxon>
        <taxon>Bacillales</taxon>
        <taxon>Paenibacillaceae</taxon>
        <taxon>Brevibacillus</taxon>
    </lineage>
</organism>
<accession>A0A0K9YX26</accession>
<reference evidence="1 4" key="3">
    <citation type="submission" date="2019-06" db="EMBL/GenBank/DDBJ databases">
        <title>Whole genome shotgun sequence of Brevibacillus reuszeri NBRC 15719.</title>
        <authorList>
            <person name="Hosoyama A."/>
            <person name="Uohara A."/>
            <person name="Ohji S."/>
            <person name="Ichikawa N."/>
        </authorList>
    </citation>
    <scope>NUCLEOTIDE SEQUENCE [LARGE SCALE GENOMIC DNA]</scope>
    <source>
        <strain evidence="1 4">NBRC 15719</strain>
    </source>
</reference>
<reference evidence="3" key="1">
    <citation type="submission" date="2015-07" db="EMBL/GenBank/DDBJ databases">
        <title>Genome sequencing project for genomic taxonomy and phylogenomics of Bacillus-like bacteria.</title>
        <authorList>
            <person name="Liu B."/>
            <person name="Wang J."/>
            <person name="Zhu Y."/>
            <person name="Liu G."/>
            <person name="Chen Q."/>
            <person name="Chen Z."/>
            <person name="Lan J."/>
            <person name="Che J."/>
            <person name="Ge C."/>
            <person name="Shi H."/>
            <person name="Pan Z."/>
            <person name="Liu X."/>
        </authorList>
    </citation>
    <scope>NUCLEOTIDE SEQUENCE [LARGE SCALE GENOMIC DNA]</scope>
    <source>
        <strain evidence="3">DSM 9887</strain>
    </source>
</reference>
<dbReference type="Proteomes" id="UP000036834">
    <property type="component" value="Unassembled WGS sequence"/>
</dbReference>
<reference evidence="2" key="2">
    <citation type="submission" date="2015-07" db="EMBL/GenBank/DDBJ databases">
        <title>MeaNS - Measles Nucleotide Surveillance Program.</title>
        <authorList>
            <person name="Tran T."/>
            <person name="Druce J."/>
        </authorList>
    </citation>
    <scope>NUCLEOTIDE SEQUENCE</scope>
    <source>
        <strain evidence="2">DSM 9887</strain>
    </source>
</reference>
<sequence length="207" mass="22760">MTKPSYSRPSSYFYGMPDVYMQMGYYPFPTPPAPEQIPMNVHVPYAMSMASQSKYYMGQTERIVANDNDQGFGALSNPLRSHSLLYVQNWSITNSSAQPLTIHIWFGKAESIVGGKTSQQVTSGFVQPPPCPAAQGQLLFGRSGGDITREGIAVSTRIVPPMTTIEGHANGQWILGPGMALMVYAPQSEEATSFFFSVDWWEQPGFG</sequence>
<protein>
    <submittedName>
        <fullName evidence="2">Uncharacterized protein</fullName>
    </submittedName>
</protein>